<dbReference type="Proteomes" id="UP000001929">
    <property type="component" value="Chromosome"/>
</dbReference>
<dbReference type="InterPro" id="IPR041702">
    <property type="entry name" value="BchD/ChlD_VWA"/>
</dbReference>
<dbReference type="InterPro" id="IPR036465">
    <property type="entry name" value="vWFA_dom_sf"/>
</dbReference>
<evidence type="ECO:0000256" key="4">
    <source>
        <dbReference type="ARBA" id="ARBA00022741"/>
    </source>
</evidence>
<keyword evidence="12" id="KW-1185">Reference proteome</keyword>
<evidence type="ECO:0000256" key="1">
    <source>
        <dbReference type="ARBA" id="ARBA00005799"/>
    </source>
</evidence>
<dbReference type="PANTHER" id="PTHR43473">
    <property type="entry name" value="MAGNESIUM-CHELATASE SUBUNIT CHLD, CHLOROPLASTIC"/>
    <property type="match status" value="1"/>
</dbReference>
<keyword evidence="8" id="KW-0077">Bacteriochlorophyll biosynthesis</keyword>
<dbReference type="InterPro" id="IPR027417">
    <property type="entry name" value="P-loop_NTPase"/>
</dbReference>
<evidence type="ECO:0000256" key="9">
    <source>
        <dbReference type="SAM" id="MobiDB-lite"/>
    </source>
</evidence>
<dbReference type="SUPFAM" id="SSF53300">
    <property type="entry name" value="vWA-like"/>
    <property type="match status" value="1"/>
</dbReference>
<feature type="region of interest" description="Disordered" evidence="9">
    <location>
        <begin position="263"/>
        <end position="299"/>
    </location>
</feature>
<dbReference type="InterPro" id="IPR041628">
    <property type="entry name" value="ChlI/MoxR_AAA_lid"/>
</dbReference>
<dbReference type="HOGENOM" id="CLU_016684_6_2_5"/>
<comment type="similarity">
    <text evidence="1 8">Belongs to the Mg-chelatase subunits D/I family.</text>
</comment>
<dbReference type="PATRIC" id="fig|269796.9.peg.542"/>
<sequence>MTAPAAFNPLTWDEAARAAAMVAVDPVGLGGAVIRALPGPPRDRWLAYLRELLPADAPLRRMPLHISDDRLLGGLDLAATLRAGRPVAQRGLLAEAHNGIVVLAMAERAPVGTVAQLCSVIDCGEVRTERDGLGLRSPAHLGVVALDEGLEEDEHPLASLVDRLAISLDLGPLRDLSDDGELPDADMVQAARENLGAVTIPETLIETLCATAAAFGILSLRVPLFALRVARTAAALDGRTAVEDADIMTAVRLVLAPRALVLPMPPEDDAEDQPPPPPPPEEPPESEPEQKKDQDDQGGPTLEEMAVAAAAAIMPAGMLARLRAAGGLRRKVTPPGKAGALKAAKTRGRPAGTRPGAPGPGARLSVIDTLRAAAPWQRVRRDEEAARLGDEGVPPAEGGPAGPRVLVRPDDFRVTRLRQRAQTTTIFVVDASGSSALHRLAEAKGAVELLLADCYVRRDQVALVAFRGARADVLLPPTRSLVRAKRSLQRLPGGGGTPLASGLDAATALAELCQRRGETPVLVVLTDGRANVGRDGTGGRAKAEADAQSAARALRAMGLGVLLVDTAPRPDPRARKLAEELDACYLALPHADAMAISQGVRAAMT</sequence>
<dbReference type="SUPFAM" id="SSF52540">
    <property type="entry name" value="P-loop containing nucleoside triphosphate hydrolases"/>
    <property type="match status" value="1"/>
</dbReference>
<feature type="domain" description="VWFA" evidence="10">
    <location>
        <begin position="424"/>
        <end position="604"/>
    </location>
</feature>
<dbReference type="EnsemblBacteria" id="ABC21291">
    <property type="protein sequence ID" value="ABC21291"/>
    <property type="gene ID" value="Rru_A0486"/>
</dbReference>
<dbReference type="SMART" id="SM00327">
    <property type="entry name" value="VWA"/>
    <property type="match status" value="1"/>
</dbReference>
<keyword evidence="2 8" id="KW-0602">Photosynthesis</keyword>
<dbReference type="CDD" id="cd01451">
    <property type="entry name" value="vWA_Magnesium_chelatase"/>
    <property type="match status" value="1"/>
</dbReference>
<evidence type="ECO:0000256" key="3">
    <source>
        <dbReference type="ARBA" id="ARBA00022598"/>
    </source>
</evidence>
<evidence type="ECO:0000256" key="7">
    <source>
        <dbReference type="ARBA" id="ARBA00048693"/>
    </source>
</evidence>
<dbReference type="RefSeq" id="WP_011388245.1">
    <property type="nucleotide sequence ID" value="NC_007643.1"/>
</dbReference>
<dbReference type="Pfam" id="PF13519">
    <property type="entry name" value="VWA_2"/>
    <property type="match status" value="1"/>
</dbReference>
<dbReference type="PhylomeDB" id="Q2RX54"/>
<keyword evidence="5 8" id="KW-0067">ATP-binding</keyword>
<dbReference type="GO" id="GO:0005524">
    <property type="term" value="F:ATP binding"/>
    <property type="evidence" value="ECO:0007669"/>
    <property type="project" value="UniProtKB-UniRule"/>
</dbReference>
<comment type="catalytic activity">
    <reaction evidence="7 8">
        <text>protoporphyrin IX + Mg(2+) + ATP + H2O = Mg-protoporphyrin IX + ADP + phosphate + 3 H(+)</text>
        <dbReference type="Rhea" id="RHEA:13961"/>
        <dbReference type="ChEBI" id="CHEBI:15377"/>
        <dbReference type="ChEBI" id="CHEBI:15378"/>
        <dbReference type="ChEBI" id="CHEBI:18420"/>
        <dbReference type="ChEBI" id="CHEBI:30616"/>
        <dbReference type="ChEBI" id="CHEBI:43474"/>
        <dbReference type="ChEBI" id="CHEBI:57306"/>
        <dbReference type="ChEBI" id="CHEBI:60492"/>
        <dbReference type="ChEBI" id="CHEBI:456216"/>
        <dbReference type="EC" id="6.6.1.1"/>
    </reaction>
</comment>
<dbReference type="EC" id="6.6.1.1" evidence="8"/>
<proteinExistence type="inferred from homology"/>
<dbReference type="Gene3D" id="3.40.50.410">
    <property type="entry name" value="von Willebrand factor, type A domain"/>
    <property type="match status" value="1"/>
</dbReference>
<feature type="compositionally biased region" description="Low complexity" evidence="9">
    <location>
        <begin position="330"/>
        <end position="363"/>
    </location>
</feature>
<dbReference type="eggNOG" id="COG1240">
    <property type="taxonomic scope" value="Bacteria"/>
</dbReference>
<feature type="region of interest" description="Disordered" evidence="9">
    <location>
        <begin position="382"/>
        <end position="406"/>
    </location>
</feature>
<name>Q2RX54_RHORT</name>
<evidence type="ECO:0000259" key="10">
    <source>
        <dbReference type="PROSITE" id="PS50234"/>
    </source>
</evidence>
<dbReference type="Pfam" id="PF17863">
    <property type="entry name" value="AAA_lid_2"/>
    <property type="match status" value="1"/>
</dbReference>
<dbReference type="Gene3D" id="3.40.50.300">
    <property type="entry name" value="P-loop containing nucleotide triphosphate hydrolases"/>
    <property type="match status" value="1"/>
</dbReference>
<dbReference type="UniPathway" id="UPA00669"/>
<protein>
    <recommendedName>
        <fullName evidence="8">Mg-protoporphyrin IX chelatase</fullName>
        <ecNumber evidence="8">6.6.1.1</ecNumber>
    </recommendedName>
</protein>
<reference evidence="11 12" key="1">
    <citation type="journal article" date="2011" name="Stand. Genomic Sci.">
        <title>Complete genome sequence of Rhodospirillum rubrum type strain (S1).</title>
        <authorList>
            <person name="Munk A.C."/>
            <person name="Copeland A."/>
            <person name="Lucas S."/>
            <person name="Lapidus A."/>
            <person name="Del Rio T.G."/>
            <person name="Barry K."/>
            <person name="Detter J.C."/>
            <person name="Hammon N."/>
            <person name="Israni S."/>
            <person name="Pitluck S."/>
            <person name="Brettin T."/>
            <person name="Bruce D."/>
            <person name="Han C."/>
            <person name="Tapia R."/>
            <person name="Gilna P."/>
            <person name="Schmutz J."/>
            <person name="Larimer F."/>
            <person name="Land M."/>
            <person name="Kyrpides N.C."/>
            <person name="Mavromatis K."/>
            <person name="Richardson P."/>
            <person name="Rohde M."/>
            <person name="Goker M."/>
            <person name="Klenk H.P."/>
            <person name="Zhang Y."/>
            <person name="Roberts G.P."/>
            <person name="Reslewic S."/>
            <person name="Schwartz D.C."/>
        </authorList>
    </citation>
    <scope>NUCLEOTIDE SEQUENCE [LARGE SCALE GENOMIC DNA]</scope>
    <source>
        <strain evidence="12">ATCC 11170 / ATH 1.1.1 / DSM 467 / LMG 4362 / NCIMB 8255 / S1</strain>
    </source>
</reference>
<dbReference type="NCBIfam" id="TIGR02031">
    <property type="entry name" value="BchD-ChlD"/>
    <property type="match status" value="1"/>
</dbReference>
<comment type="pathway">
    <text evidence="8">Porphyrin-containing compound metabolism; bacteriochlorophyll biosynthesis.</text>
</comment>
<organism evidence="11 12">
    <name type="scientific">Rhodospirillum rubrum (strain ATCC 11170 / ATH 1.1.1 / DSM 467 / LMG 4362 / NCIMB 8255 / S1)</name>
    <dbReference type="NCBI Taxonomy" id="269796"/>
    <lineage>
        <taxon>Bacteria</taxon>
        <taxon>Pseudomonadati</taxon>
        <taxon>Pseudomonadota</taxon>
        <taxon>Alphaproteobacteria</taxon>
        <taxon>Rhodospirillales</taxon>
        <taxon>Rhodospirillaceae</taxon>
        <taxon>Rhodospirillum</taxon>
    </lineage>
</organism>
<dbReference type="GO" id="GO:0016851">
    <property type="term" value="F:magnesium chelatase activity"/>
    <property type="evidence" value="ECO:0007669"/>
    <property type="project" value="UniProtKB-UniRule"/>
</dbReference>
<keyword evidence="4 8" id="KW-0547">Nucleotide-binding</keyword>
<dbReference type="PROSITE" id="PS50234">
    <property type="entry name" value="VWFA"/>
    <property type="match status" value="1"/>
</dbReference>
<dbReference type="Gene3D" id="1.10.8.80">
    <property type="entry name" value="Magnesium chelatase subunit I, C-Terminal domain"/>
    <property type="match status" value="1"/>
</dbReference>
<evidence type="ECO:0000256" key="2">
    <source>
        <dbReference type="ARBA" id="ARBA00022531"/>
    </source>
</evidence>
<evidence type="ECO:0000313" key="11">
    <source>
        <dbReference type="EMBL" id="ABC21291.1"/>
    </source>
</evidence>
<dbReference type="KEGG" id="rru:Rru_A0486"/>
<dbReference type="GO" id="GO:0015979">
    <property type="term" value="P:photosynthesis"/>
    <property type="evidence" value="ECO:0007669"/>
    <property type="project" value="UniProtKB-UniRule"/>
</dbReference>
<comment type="function">
    <text evidence="8">Involved in bacteriochlorophyll biosynthesis; introduces a magnesium ion into protoporphyrin IX to yield Mg-protoporphyrin IX.</text>
</comment>
<evidence type="ECO:0000256" key="6">
    <source>
        <dbReference type="ARBA" id="ARBA00023171"/>
    </source>
</evidence>
<dbReference type="GO" id="GO:0030494">
    <property type="term" value="P:bacteriochlorophyll biosynthetic process"/>
    <property type="evidence" value="ECO:0007669"/>
    <property type="project" value="UniProtKB-UniPathway"/>
</dbReference>
<keyword evidence="3 8" id="KW-0436">Ligase</keyword>
<evidence type="ECO:0000313" key="12">
    <source>
        <dbReference type="Proteomes" id="UP000001929"/>
    </source>
</evidence>
<dbReference type="AlphaFoldDB" id="Q2RX54"/>
<dbReference type="NCBIfam" id="NF009943">
    <property type="entry name" value="PRK13406.1"/>
    <property type="match status" value="1"/>
</dbReference>
<evidence type="ECO:0000256" key="8">
    <source>
        <dbReference type="RuleBase" id="RU362087"/>
    </source>
</evidence>
<accession>Q2RX54</accession>
<dbReference type="PANTHER" id="PTHR43473:SF2">
    <property type="entry name" value="MAGNESIUM-CHELATASE SUBUNIT CHLD, CHLOROPLASTIC"/>
    <property type="match status" value="1"/>
</dbReference>
<gene>
    <name evidence="11" type="ordered locus">Rru_A0486</name>
</gene>
<feature type="region of interest" description="Disordered" evidence="9">
    <location>
        <begin position="330"/>
        <end position="364"/>
    </location>
</feature>
<evidence type="ECO:0000256" key="5">
    <source>
        <dbReference type="ARBA" id="ARBA00022840"/>
    </source>
</evidence>
<dbReference type="STRING" id="269796.Rru_A0486"/>
<dbReference type="InterPro" id="IPR011776">
    <property type="entry name" value="Mg_chelatase_ATPase-dsu"/>
</dbReference>
<keyword evidence="6 8" id="KW-0149">Chlorophyll biosynthesis</keyword>
<dbReference type="EMBL" id="CP000230">
    <property type="protein sequence ID" value="ABC21291.1"/>
    <property type="molecule type" value="Genomic_DNA"/>
</dbReference>
<dbReference type="InterPro" id="IPR002035">
    <property type="entry name" value="VWF_A"/>
</dbReference>